<evidence type="ECO:0000313" key="9">
    <source>
        <dbReference type="Proteomes" id="UP000701801"/>
    </source>
</evidence>
<keyword evidence="1 6" id="KW-0645">Protease</keyword>
<protein>
    <recommendedName>
        <fullName evidence="7">Peptidase M48 domain-containing protein</fullName>
    </recommendedName>
</protein>
<comment type="caution">
    <text evidence="8">The sequence shown here is derived from an EMBL/GenBank/DDBJ whole genome shotgun (WGS) entry which is preliminary data.</text>
</comment>
<evidence type="ECO:0000256" key="4">
    <source>
        <dbReference type="ARBA" id="ARBA00022833"/>
    </source>
</evidence>
<dbReference type="InterPro" id="IPR051156">
    <property type="entry name" value="Mito/Outer_Membr_Metalloprot"/>
</dbReference>
<dbReference type="InterPro" id="IPR001915">
    <property type="entry name" value="Peptidase_M48"/>
</dbReference>
<dbReference type="AlphaFoldDB" id="A0A9N9Q098"/>
<dbReference type="GO" id="GO:0004222">
    <property type="term" value="F:metalloendopeptidase activity"/>
    <property type="evidence" value="ECO:0007669"/>
    <property type="project" value="InterPro"/>
</dbReference>
<comment type="cofactor">
    <cofactor evidence="6">
        <name>Zn(2+)</name>
        <dbReference type="ChEBI" id="CHEBI:29105"/>
    </cofactor>
    <text evidence="6">Binds 1 zinc ion per subunit.</text>
</comment>
<keyword evidence="4 6" id="KW-0862">Zinc</keyword>
<dbReference type="Pfam" id="PF01435">
    <property type="entry name" value="Peptidase_M48"/>
    <property type="match status" value="1"/>
</dbReference>
<proteinExistence type="inferred from homology"/>
<keyword evidence="5 6" id="KW-0482">Metalloprotease</keyword>
<dbReference type="PANTHER" id="PTHR22726:SF1">
    <property type="entry name" value="METALLOENDOPEPTIDASE OMA1, MITOCHONDRIAL"/>
    <property type="match status" value="1"/>
</dbReference>
<reference evidence="8" key="1">
    <citation type="submission" date="2021-07" db="EMBL/GenBank/DDBJ databases">
        <authorList>
            <person name="Durling M."/>
        </authorList>
    </citation>
    <scope>NUCLEOTIDE SEQUENCE</scope>
</reference>
<sequence length="267" mass="30599">MASRARLRTVYVYPRPSLITQRRHRTYGQSRTLFQKDGTIPYLSTTILDLKRSFTNLLEVTKEERTATEDARPRRHATPDTAIQYLKSEYSRNRSRPASLITNEGDENVKRVRNIFDDLRAEIRDEYHGEWRVLVHVKLSCTAKPATEHSIAECRDAALIPPLGGPGLVVVTTGLLRACTNNHMLAFMIGHELSHLIDEHAAKQQAIFKDLTNEERDQMRPEQEYIADKLGATMAAKAGYDPRGARQALRLFQIYELRRYQGKARPL</sequence>
<evidence type="ECO:0000256" key="3">
    <source>
        <dbReference type="ARBA" id="ARBA00022801"/>
    </source>
</evidence>
<dbReference type="GO" id="GO:0016020">
    <property type="term" value="C:membrane"/>
    <property type="evidence" value="ECO:0007669"/>
    <property type="project" value="TreeGrafter"/>
</dbReference>
<keyword evidence="2" id="KW-0479">Metal-binding</keyword>
<evidence type="ECO:0000256" key="6">
    <source>
        <dbReference type="RuleBase" id="RU003983"/>
    </source>
</evidence>
<evidence type="ECO:0000256" key="5">
    <source>
        <dbReference type="ARBA" id="ARBA00023049"/>
    </source>
</evidence>
<dbReference type="EMBL" id="CAJVRM010000462">
    <property type="protein sequence ID" value="CAG8981253.1"/>
    <property type="molecule type" value="Genomic_DNA"/>
</dbReference>
<evidence type="ECO:0000259" key="7">
    <source>
        <dbReference type="Pfam" id="PF01435"/>
    </source>
</evidence>
<accession>A0A9N9Q098</accession>
<keyword evidence="9" id="KW-1185">Reference proteome</keyword>
<dbReference type="PANTHER" id="PTHR22726">
    <property type="entry name" value="METALLOENDOPEPTIDASE OMA1"/>
    <property type="match status" value="1"/>
</dbReference>
<dbReference type="Gene3D" id="3.30.2010.10">
    <property type="entry name" value="Metalloproteases ('zincins'), catalytic domain"/>
    <property type="match status" value="1"/>
</dbReference>
<feature type="domain" description="Peptidase M48" evidence="7">
    <location>
        <begin position="167"/>
        <end position="207"/>
    </location>
</feature>
<dbReference type="GO" id="GO:0051603">
    <property type="term" value="P:proteolysis involved in protein catabolic process"/>
    <property type="evidence" value="ECO:0007669"/>
    <property type="project" value="TreeGrafter"/>
</dbReference>
<evidence type="ECO:0000256" key="2">
    <source>
        <dbReference type="ARBA" id="ARBA00022723"/>
    </source>
</evidence>
<evidence type="ECO:0000313" key="8">
    <source>
        <dbReference type="EMBL" id="CAG8981253.1"/>
    </source>
</evidence>
<comment type="similarity">
    <text evidence="6">Belongs to the peptidase M48 family.</text>
</comment>
<dbReference type="GO" id="GO:0046872">
    <property type="term" value="F:metal ion binding"/>
    <property type="evidence" value="ECO:0007669"/>
    <property type="project" value="UniProtKB-KW"/>
</dbReference>
<name>A0A9N9Q098_9HELO</name>
<gene>
    <name evidence="8" type="ORF">HYALB_00003851</name>
</gene>
<keyword evidence="3 6" id="KW-0378">Hydrolase</keyword>
<organism evidence="8 9">
    <name type="scientific">Hymenoscyphus albidus</name>
    <dbReference type="NCBI Taxonomy" id="595503"/>
    <lineage>
        <taxon>Eukaryota</taxon>
        <taxon>Fungi</taxon>
        <taxon>Dikarya</taxon>
        <taxon>Ascomycota</taxon>
        <taxon>Pezizomycotina</taxon>
        <taxon>Leotiomycetes</taxon>
        <taxon>Helotiales</taxon>
        <taxon>Helotiaceae</taxon>
        <taxon>Hymenoscyphus</taxon>
    </lineage>
</organism>
<evidence type="ECO:0000256" key="1">
    <source>
        <dbReference type="ARBA" id="ARBA00022670"/>
    </source>
</evidence>
<dbReference type="Proteomes" id="UP000701801">
    <property type="component" value="Unassembled WGS sequence"/>
</dbReference>